<keyword evidence="1" id="KW-0812">Transmembrane</keyword>
<organism evidence="2 3">
    <name type="scientific">Ascodesmis nigricans</name>
    <dbReference type="NCBI Taxonomy" id="341454"/>
    <lineage>
        <taxon>Eukaryota</taxon>
        <taxon>Fungi</taxon>
        <taxon>Dikarya</taxon>
        <taxon>Ascomycota</taxon>
        <taxon>Pezizomycotina</taxon>
        <taxon>Pezizomycetes</taxon>
        <taxon>Pezizales</taxon>
        <taxon>Ascodesmidaceae</taxon>
        <taxon>Ascodesmis</taxon>
    </lineage>
</organism>
<dbReference type="Proteomes" id="UP000298138">
    <property type="component" value="Unassembled WGS sequence"/>
</dbReference>
<dbReference type="PROSITE" id="PS51257">
    <property type="entry name" value="PROKAR_LIPOPROTEIN"/>
    <property type="match status" value="1"/>
</dbReference>
<evidence type="ECO:0000313" key="3">
    <source>
        <dbReference type="Proteomes" id="UP000298138"/>
    </source>
</evidence>
<evidence type="ECO:0000313" key="2">
    <source>
        <dbReference type="EMBL" id="TGZ81819.1"/>
    </source>
</evidence>
<dbReference type="EMBL" id="ML220117">
    <property type="protein sequence ID" value="TGZ81819.1"/>
    <property type="molecule type" value="Genomic_DNA"/>
</dbReference>
<dbReference type="InParanoid" id="A0A4S2MYI2"/>
<keyword evidence="1" id="KW-1133">Transmembrane helix</keyword>
<feature type="transmembrane region" description="Helical" evidence="1">
    <location>
        <begin position="6"/>
        <end position="28"/>
    </location>
</feature>
<evidence type="ECO:0000256" key="1">
    <source>
        <dbReference type="SAM" id="Phobius"/>
    </source>
</evidence>
<protein>
    <submittedName>
        <fullName evidence="2">Uncharacterized protein</fullName>
    </submittedName>
</protein>
<feature type="transmembrane region" description="Helical" evidence="1">
    <location>
        <begin position="77"/>
        <end position="98"/>
    </location>
</feature>
<dbReference type="OrthoDB" id="5366688at2759"/>
<dbReference type="AlphaFoldDB" id="A0A4S2MYI2"/>
<keyword evidence="3" id="KW-1185">Reference proteome</keyword>
<feature type="transmembrane region" description="Helical" evidence="1">
    <location>
        <begin position="215"/>
        <end position="237"/>
    </location>
</feature>
<reference evidence="2 3" key="1">
    <citation type="submission" date="2019-04" db="EMBL/GenBank/DDBJ databases">
        <title>Comparative genomics and transcriptomics to analyze fruiting body development in filamentous ascomycetes.</title>
        <authorList>
            <consortium name="DOE Joint Genome Institute"/>
            <person name="Lutkenhaus R."/>
            <person name="Traeger S."/>
            <person name="Breuer J."/>
            <person name="Kuo A."/>
            <person name="Lipzen A."/>
            <person name="Pangilinan J."/>
            <person name="Dilworth D."/>
            <person name="Sandor L."/>
            <person name="Poggeler S."/>
            <person name="Barry K."/>
            <person name="Grigoriev I.V."/>
            <person name="Nowrousian M."/>
        </authorList>
    </citation>
    <scope>NUCLEOTIDE SEQUENCE [LARGE SCALE GENOMIC DNA]</scope>
    <source>
        <strain evidence="2 3">CBS 389.68</strain>
    </source>
</reference>
<sequence length="253" mass="27575">MPRPNHGALGLSLIACRALQFVCLIVAMSITARIISVMIDNDQQPPEPVIGILSILCFAVLYTVISVILYWDRQLPMLPTAIIDALFFIALMVSSIVLGKPLSYISCKNRSNTEFTATPAPVAQESWIVAPVAADPPTTTTITYVTETVKNAVIAATVAPGGTAQVYGTDGQLYSISAASRMVRRHSEESAMEKIVYGTWIRNASTNTCLMMKAVWGFGIALTVLFVFSVACIVFIWKQERTPRLQAKTVDDK</sequence>
<accession>A0A4S2MYI2</accession>
<name>A0A4S2MYI2_9PEZI</name>
<keyword evidence="1" id="KW-0472">Membrane</keyword>
<proteinExistence type="predicted"/>
<feature type="transmembrane region" description="Helical" evidence="1">
    <location>
        <begin position="49"/>
        <end position="71"/>
    </location>
</feature>
<gene>
    <name evidence="2" type="ORF">EX30DRAFT_363435</name>
</gene>